<name>A0A517N4W2_9BACT</name>
<reference evidence="1 2" key="1">
    <citation type="submission" date="2019-02" db="EMBL/GenBank/DDBJ databases">
        <title>Deep-cultivation of Planctomycetes and their phenomic and genomic characterization uncovers novel biology.</title>
        <authorList>
            <person name="Wiegand S."/>
            <person name="Jogler M."/>
            <person name="Boedeker C."/>
            <person name="Pinto D."/>
            <person name="Vollmers J."/>
            <person name="Rivas-Marin E."/>
            <person name="Kohn T."/>
            <person name="Peeters S.H."/>
            <person name="Heuer A."/>
            <person name="Rast P."/>
            <person name="Oberbeckmann S."/>
            <person name="Bunk B."/>
            <person name="Jeske O."/>
            <person name="Meyerdierks A."/>
            <person name="Storesund J.E."/>
            <person name="Kallscheuer N."/>
            <person name="Luecker S."/>
            <person name="Lage O.M."/>
            <person name="Pohl T."/>
            <person name="Merkel B.J."/>
            <person name="Hornburger P."/>
            <person name="Mueller R.-W."/>
            <person name="Bruemmer F."/>
            <person name="Labrenz M."/>
            <person name="Spormann A.M."/>
            <person name="Op den Camp H."/>
            <person name="Overmann J."/>
            <person name="Amann R."/>
            <person name="Jetten M.S.M."/>
            <person name="Mascher T."/>
            <person name="Medema M.H."/>
            <person name="Devos D.P."/>
            <person name="Kaster A.-K."/>
            <person name="Ovreas L."/>
            <person name="Rohde M."/>
            <person name="Galperin M.Y."/>
            <person name="Jogler C."/>
        </authorList>
    </citation>
    <scope>NUCLEOTIDE SEQUENCE [LARGE SCALE GENOMIC DNA]</scope>
    <source>
        <strain evidence="1 2">K22_7</strain>
    </source>
</reference>
<dbReference type="EMBL" id="CP036525">
    <property type="protein sequence ID" value="QDT02165.1"/>
    <property type="molecule type" value="Genomic_DNA"/>
</dbReference>
<protein>
    <submittedName>
        <fullName evidence="1">Uncharacterized protein</fullName>
    </submittedName>
</protein>
<organism evidence="1 2">
    <name type="scientific">Rubripirellula lacrimiformis</name>
    <dbReference type="NCBI Taxonomy" id="1930273"/>
    <lineage>
        <taxon>Bacteria</taxon>
        <taxon>Pseudomonadati</taxon>
        <taxon>Planctomycetota</taxon>
        <taxon>Planctomycetia</taxon>
        <taxon>Pirellulales</taxon>
        <taxon>Pirellulaceae</taxon>
        <taxon>Rubripirellula</taxon>
    </lineage>
</organism>
<gene>
    <name evidence="1" type="ORF">K227x_05360</name>
</gene>
<proteinExistence type="predicted"/>
<dbReference type="Proteomes" id="UP000318538">
    <property type="component" value="Chromosome"/>
</dbReference>
<accession>A0A517N4W2</accession>
<sequence>MSAAIANRVTTSGDNRAVSQLLIQTFKLHQADPKSIRGMQSLFPRTVLVRRVVTLRFDLSQTSQFVPKTRFAECSQFHDKAKGSFAASFTRQKHVISSELAYLLTAVP</sequence>
<evidence type="ECO:0000313" key="1">
    <source>
        <dbReference type="EMBL" id="QDT02165.1"/>
    </source>
</evidence>
<keyword evidence="2" id="KW-1185">Reference proteome</keyword>
<evidence type="ECO:0000313" key="2">
    <source>
        <dbReference type="Proteomes" id="UP000318538"/>
    </source>
</evidence>
<dbReference type="KEGG" id="rlc:K227x_05360"/>
<dbReference type="AlphaFoldDB" id="A0A517N4W2"/>